<dbReference type="HOGENOM" id="CLU_000288_9_0_1"/>
<dbReference type="OMA" id="YFDSRWR"/>
<dbReference type="PhylomeDB" id="B3S1R6"/>
<sequence length="1173" mass="133218">MSMRRTRRFSEMPQLENKSASFRMDDSNLKVLSKSKLGRSAPALLTTTCNLHHHRSITRRGNRFVPKANVIGVPTAQFRSRSRSISPSSGFSPISSPRSSPRNTPGQCPLSESWTSRRWSLASFSSGYSSNAARSPVHSPVQNKLHQLPSQPTSFDLAFLSSQFGWDSEEEYPATRHRSRSLSPFRSRIDDKRILMEVYKERFPKAKEQMEEKLKIILKEMPEDDNLADGILNFLYHQLVELIRELLKTSREGTVNHDYFLELSEKLAKLLEEAHSKTDRDVTPVTDMIRKLLVIVSRPARLLECLEFDENEFYDSIDANREKDLITSLKSDVPRYVISQLGLTTIDGVAENLESKQREIYNPFKDEAPSEHDFKPIKLISRGAYGSVFLVRHRNTGQRFAMKKISKQGMLLRNQVKQVFNERDILTFVDNPFIVSMWCSFQTRKHLCMVMEYCEGGDCATLLKHIGPLPLEMAKMYFAETILGIEYIHSYGIVHRDLKPENLLITSLGHIKLTDFGLSKVGLMNLTTSAYEYAIEQDTQIFQDKQIYGTPEYIAPEVILRQGYGKPTDWWSMGIILYEFLVGCPPFYGESVEELFEQVSNGDEIEWPEEEDAVPEDAKDLITRLLQQDPATRLGTTTDSTEVKEHELFQDIDWASLLRQKVEFVPELDNEEDTSYFDPRTDRYCRTHSDEESDENYDSDTSDLSFVNFSSCSRRYHALENSNPTSRHHSLTGSNDGSTSPLLSPEISEIPEDKNDDTDKEPKNISLLLSETPENENNQPIKLNISESSVRKLRKNLEVPKNPEIYVENESDYCEEDPFTESRGFITDSPTSPLSSRGSPCTSPTSSLPPIVLYKGPRGFGFTIRSIRVYIGDTNMYTVQHLVNSVDEKSTASQAGLKEGDLITHVNGEPIQGLIHPQVVALIGKGGKCISINVTQLEKTCINKCDRRRPLSFLQFVKSKDTAAKSKKSNSFWRRGSLRKSSLFKKVRGRREKHKAPQMQSSPPETSSPINSQSPSPNQSPHLRPHTFQGLMPRLRRRKSNSTSPISPLVRSDAHVEHSYESPTAPSTSKSFLSMLWPKPKLLHTEGSSSGSSPLLRRALSPPELKDKKSKRGQKKIPLEKRLSDTGDENNNTVPELNTPSDDKLPKSSLPARLRRQLDRKGSWHGTELHHLQ</sequence>
<evidence type="ECO:0000313" key="19">
    <source>
        <dbReference type="EMBL" id="EDV23341.1"/>
    </source>
</evidence>
<dbReference type="FunFam" id="1.10.510.10:FF:000012">
    <property type="entry name" value="microtubule-associated serine/threonine-protein kinase 2 isoform X1"/>
    <property type="match status" value="1"/>
</dbReference>
<reference evidence="19 20" key="1">
    <citation type="journal article" date="2008" name="Nature">
        <title>The Trichoplax genome and the nature of placozoans.</title>
        <authorList>
            <person name="Srivastava M."/>
            <person name="Begovic E."/>
            <person name="Chapman J."/>
            <person name="Putnam N.H."/>
            <person name="Hellsten U."/>
            <person name="Kawashima T."/>
            <person name="Kuo A."/>
            <person name="Mitros T."/>
            <person name="Salamov A."/>
            <person name="Carpenter M.L."/>
            <person name="Signorovitch A.Y."/>
            <person name="Moreno M.A."/>
            <person name="Kamm K."/>
            <person name="Grimwood J."/>
            <person name="Schmutz J."/>
            <person name="Shapiro H."/>
            <person name="Grigoriev I.V."/>
            <person name="Buss L.W."/>
            <person name="Schierwater B."/>
            <person name="Dellaporta S.L."/>
            <person name="Rokhsar D.S."/>
        </authorList>
    </citation>
    <scope>NUCLEOTIDE SEQUENCE [LARGE SCALE GENOMIC DNA]</scope>
    <source>
        <strain evidence="19 20">Grell-BS-1999</strain>
    </source>
</reference>
<feature type="compositionally biased region" description="Basic and acidic residues" evidence="15">
    <location>
        <begin position="1156"/>
        <end position="1173"/>
    </location>
</feature>
<dbReference type="AlphaFoldDB" id="B3S1R6"/>
<dbReference type="InParanoid" id="B3S1R6"/>
<dbReference type="PROSITE" id="PS50106">
    <property type="entry name" value="PDZ"/>
    <property type="match status" value="1"/>
</dbReference>
<evidence type="ECO:0000256" key="8">
    <source>
        <dbReference type="ARBA" id="ARBA00022679"/>
    </source>
</evidence>
<dbReference type="CTD" id="6755464"/>
<dbReference type="Proteomes" id="UP000009022">
    <property type="component" value="Unassembled WGS sequence"/>
</dbReference>
<dbReference type="EMBL" id="DS985247">
    <property type="protein sequence ID" value="EDV23341.1"/>
    <property type="molecule type" value="Genomic_DNA"/>
</dbReference>
<comment type="cofactor">
    <cofactor evidence="1">
        <name>Mg(2+)</name>
        <dbReference type="ChEBI" id="CHEBI:18420"/>
    </cofactor>
</comment>
<dbReference type="SMART" id="SM00228">
    <property type="entry name" value="PDZ"/>
    <property type="match status" value="1"/>
</dbReference>
<dbReference type="FunCoup" id="B3S1R6">
    <property type="interactions" value="779"/>
</dbReference>
<dbReference type="Pfam" id="PF08926">
    <property type="entry name" value="DUF1908"/>
    <property type="match status" value="1"/>
</dbReference>
<evidence type="ECO:0000256" key="12">
    <source>
        <dbReference type="ARBA" id="ARBA00022842"/>
    </source>
</evidence>
<keyword evidence="11" id="KW-0067">ATP-binding</keyword>
<feature type="domain" description="AGC-kinase C-terminal" evidence="18">
    <location>
        <begin position="650"/>
        <end position="721"/>
    </location>
</feature>
<feature type="compositionally biased region" description="Acidic residues" evidence="15">
    <location>
        <begin position="691"/>
        <end position="701"/>
    </location>
</feature>
<dbReference type="InterPro" id="IPR050236">
    <property type="entry name" value="Ser_Thr_kinase_AGC"/>
</dbReference>
<dbReference type="InterPro" id="IPR008271">
    <property type="entry name" value="Ser/Thr_kinase_AS"/>
</dbReference>
<dbReference type="STRING" id="10228.B3S1R6"/>
<dbReference type="InterPro" id="IPR023142">
    <property type="entry name" value="MAST_pre-PK_dom_sf"/>
</dbReference>
<dbReference type="PROSITE" id="PS51285">
    <property type="entry name" value="AGC_KINASE_CTER"/>
    <property type="match status" value="1"/>
</dbReference>
<dbReference type="SUPFAM" id="SSF56112">
    <property type="entry name" value="Protein kinase-like (PK-like)"/>
    <property type="match status" value="1"/>
</dbReference>
<evidence type="ECO:0000256" key="10">
    <source>
        <dbReference type="ARBA" id="ARBA00022777"/>
    </source>
</evidence>
<dbReference type="SMART" id="SM00133">
    <property type="entry name" value="S_TK_X"/>
    <property type="match status" value="1"/>
</dbReference>
<keyword evidence="20" id="KW-1185">Reference proteome</keyword>
<dbReference type="GO" id="GO:0005524">
    <property type="term" value="F:ATP binding"/>
    <property type="evidence" value="ECO:0007669"/>
    <property type="project" value="UniProtKB-KW"/>
</dbReference>
<evidence type="ECO:0000256" key="14">
    <source>
        <dbReference type="ARBA" id="ARBA00048679"/>
    </source>
</evidence>
<dbReference type="GO" id="GO:0000287">
    <property type="term" value="F:magnesium ion binding"/>
    <property type="evidence" value="ECO:0007669"/>
    <property type="project" value="InterPro"/>
</dbReference>
<evidence type="ECO:0000256" key="7">
    <source>
        <dbReference type="ARBA" id="ARBA00022553"/>
    </source>
</evidence>
<keyword evidence="12" id="KW-0460">Magnesium</keyword>
<dbReference type="Gene3D" id="1.20.1480.20">
    <property type="entry name" value="MAST3 pre-PK domain-like"/>
    <property type="match status" value="1"/>
</dbReference>
<dbReference type="InterPro" id="IPR041489">
    <property type="entry name" value="PDZ_6"/>
</dbReference>
<feature type="compositionally biased region" description="Low complexity" evidence="15">
    <location>
        <begin position="1085"/>
        <end position="1103"/>
    </location>
</feature>
<name>B3S1R6_TRIAD</name>
<comment type="subcellular location">
    <subcellularLocation>
        <location evidence="2">Cytoplasm</location>
    </subcellularLocation>
</comment>
<dbReference type="PROSITE" id="PS00108">
    <property type="entry name" value="PROTEIN_KINASE_ST"/>
    <property type="match status" value="1"/>
</dbReference>
<dbReference type="GeneID" id="6755464"/>
<feature type="region of interest" description="Disordered" evidence="15">
    <location>
        <begin position="669"/>
        <end position="703"/>
    </location>
</feature>
<dbReference type="KEGG" id="tad:TRIADDRAFT_57859"/>
<dbReference type="SUPFAM" id="SSF50156">
    <property type="entry name" value="PDZ domain-like"/>
    <property type="match status" value="1"/>
</dbReference>
<dbReference type="PANTHER" id="PTHR24356:SF414">
    <property type="entry name" value="NON-SPECIFIC SERINE_THREONINE PROTEIN KINASE"/>
    <property type="match status" value="1"/>
</dbReference>
<dbReference type="InterPro" id="IPR011009">
    <property type="entry name" value="Kinase-like_dom_sf"/>
</dbReference>
<feature type="compositionally biased region" description="Polar residues" evidence="15">
    <location>
        <begin position="1061"/>
        <end position="1071"/>
    </location>
</feature>
<dbReference type="GO" id="GO:0005737">
    <property type="term" value="C:cytoplasm"/>
    <property type="evidence" value="ECO:0007669"/>
    <property type="project" value="UniProtKB-SubCell"/>
</dbReference>
<feature type="region of interest" description="Disordered" evidence="15">
    <location>
        <begin position="1"/>
        <end position="21"/>
    </location>
</feature>
<dbReference type="FunFam" id="2.30.42.10:FF:000008">
    <property type="entry name" value="microtubule-associated serine/threonine-protein kinase 4 isoform X2"/>
    <property type="match status" value="1"/>
</dbReference>
<evidence type="ECO:0000256" key="1">
    <source>
        <dbReference type="ARBA" id="ARBA00001946"/>
    </source>
</evidence>
<comment type="catalytic activity">
    <reaction evidence="14">
        <text>L-seryl-[protein] + ATP = O-phospho-L-seryl-[protein] + ADP + H(+)</text>
        <dbReference type="Rhea" id="RHEA:17989"/>
        <dbReference type="Rhea" id="RHEA-COMP:9863"/>
        <dbReference type="Rhea" id="RHEA-COMP:11604"/>
        <dbReference type="ChEBI" id="CHEBI:15378"/>
        <dbReference type="ChEBI" id="CHEBI:29999"/>
        <dbReference type="ChEBI" id="CHEBI:30616"/>
        <dbReference type="ChEBI" id="CHEBI:83421"/>
        <dbReference type="ChEBI" id="CHEBI:456216"/>
        <dbReference type="EC" id="2.7.11.1"/>
    </reaction>
</comment>
<evidence type="ECO:0000256" key="13">
    <source>
        <dbReference type="ARBA" id="ARBA00047899"/>
    </source>
</evidence>
<feature type="domain" description="Protein kinase" evidence="16">
    <location>
        <begin position="374"/>
        <end position="649"/>
    </location>
</feature>
<dbReference type="InterPro" id="IPR037711">
    <property type="entry name" value="MAST"/>
</dbReference>
<dbReference type="PANTHER" id="PTHR24356">
    <property type="entry name" value="SERINE/THREONINE-PROTEIN KINASE"/>
    <property type="match status" value="1"/>
</dbReference>
<dbReference type="EC" id="2.7.11.1" evidence="4"/>
<dbReference type="InterPro" id="IPR000961">
    <property type="entry name" value="AGC-kinase_C"/>
</dbReference>
<evidence type="ECO:0000313" key="20">
    <source>
        <dbReference type="Proteomes" id="UP000009022"/>
    </source>
</evidence>
<evidence type="ECO:0000259" key="18">
    <source>
        <dbReference type="PROSITE" id="PS51285"/>
    </source>
</evidence>
<evidence type="ECO:0000256" key="5">
    <source>
        <dbReference type="ARBA" id="ARBA00022490"/>
    </source>
</evidence>
<evidence type="ECO:0000256" key="6">
    <source>
        <dbReference type="ARBA" id="ARBA00022527"/>
    </source>
</evidence>
<organism evidence="19 20">
    <name type="scientific">Trichoplax adhaerens</name>
    <name type="common">Trichoplax reptans</name>
    <dbReference type="NCBI Taxonomy" id="10228"/>
    <lineage>
        <taxon>Eukaryota</taxon>
        <taxon>Metazoa</taxon>
        <taxon>Placozoa</taxon>
        <taxon>Uniplacotomia</taxon>
        <taxon>Trichoplacea</taxon>
        <taxon>Trichoplacidae</taxon>
        <taxon>Trichoplax</taxon>
    </lineage>
</organism>
<keyword evidence="5" id="KW-0963">Cytoplasm</keyword>
<feature type="region of interest" description="Disordered" evidence="15">
    <location>
        <begin position="720"/>
        <end position="762"/>
    </location>
</feature>
<gene>
    <name evidence="19" type="ORF">TRIADDRAFT_57859</name>
</gene>
<keyword evidence="9" id="KW-0547">Nucleotide-binding</keyword>
<evidence type="ECO:0000256" key="11">
    <source>
        <dbReference type="ARBA" id="ARBA00022840"/>
    </source>
</evidence>
<dbReference type="SUPFAM" id="SSF140482">
    <property type="entry name" value="MAST3 pre-PK domain-like"/>
    <property type="match status" value="1"/>
</dbReference>
<feature type="region of interest" description="Disordered" evidence="15">
    <location>
        <begin position="1084"/>
        <end position="1173"/>
    </location>
</feature>
<comment type="catalytic activity">
    <reaction evidence="13">
        <text>L-threonyl-[protein] + ATP = O-phospho-L-threonyl-[protein] + ADP + H(+)</text>
        <dbReference type="Rhea" id="RHEA:46608"/>
        <dbReference type="Rhea" id="RHEA-COMP:11060"/>
        <dbReference type="Rhea" id="RHEA-COMP:11605"/>
        <dbReference type="ChEBI" id="CHEBI:15378"/>
        <dbReference type="ChEBI" id="CHEBI:30013"/>
        <dbReference type="ChEBI" id="CHEBI:30616"/>
        <dbReference type="ChEBI" id="CHEBI:61977"/>
        <dbReference type="ChEBI" id="CHEBI:456216"/>
        <dbReference type="EC" id="2.7.11.1"/>
    </reaction>
</comment>
<feature type="compositionally biased region" description="Basic residues" evidence="15">
    <location>
        <begin position="983"/>
        <end position="996"/>
    </location>
</feature>
<evidence type="ECO:0000256" key="3">
    <source>
        <dbReference type="ARBA" id="ARBA00009903"/>
    </source>
</evidence>
<dbReference type="Gene3D" id="2.30.42.10">
    <property type="match status" value="1"/>
</dbReference>
<dbReference type="InterPro" id="IPR001478">
    <property type="entry name" value="PDZ"/>
</dbReference>
<accession>B3S1R6</accession>
<feature type="domain" description="PDZ" evidence="17">
    <location>
        <begin position="850"/>
        <end position="938"/>
    </location>
</feature>
<evidence type="ECO:0000256" key="9">
    <source>
        <dbReference type="ARBA" id="ARBA00022741"/>
    </source>
</evidence>
<dbReference type="OrthoDB" id="2156623at2759"/>
<dbReference type="Gene3D" id="1.10.510.10">
    <property type="entry name" value="Transferase(Phosphotransferase) domain 1"/>
    <property type="match status" value="1"/>
</dbReference>
<evidence type="ECO:0000256" key="4">
    <source>
        <dbReference type="ARBA" id="ARBA00012513"/>
    </source>
</evidence>
<dbReference type="InterPro" id="IPR015022">
    <property type="entry name" value="MAST_pre-PK_dom"/>
</dbReference>
<feature type="compositionally biased region" description="Polar residues" evidence="15">
    <location>
        <begin position="103"/>
        <end position="112"/>
    </location>
</feature>
<feature type="region of interest" description="Disordered" evidence="15">
    <location>
        <begin position="75"/>
        <end position="112"/>
    </location>
</feature>
<dbReference type="Pfam" id="PF00069">
    <property type="entry name" value="Pkinase"/>
    <property type="match status" value="1"/>
</dbReference>
<feature type="compositionally biased region" description="Basic and acidic residues" evidence="15">
    <location>
        <begin position="679"/>
        <end position="690"/>
    </location>
</feature>
<comment type="similarity">
    <text evidence="3">Belongs to the protein kinase superfamily. AGC Ser/Thr protein kinase family.</text>
</comment>
<keyword evidence="7" id="KW-0597">Phosphoprotein</keyword>
<feature type="compositionally biased region" description="Low complexity" evidence="15">
    <location>
        <begin position="83"/>
        <end position="102"/>
    </location>
</feature>
<dbReference type="eggNOG" id="KOG0606">
    <property type="taxonomic scope" value="Eukaryota"/>
</dbReference>
<dbReference type="GO" id="GO:0035556">
    <property type="term" value="P:intracellular signal transduction"/>
    <property type="evidence" value="ECO:0000318"/>
    <property type="project" value="GO_Central"/>
</dbReference>
<keyword evidence="8" id="KW-0808">Transferase</keyword>
<evidence type="ECO:0000256" key="2">
    <source>
        <dbReference type="ARBA" id="ARBA00004496"/>
    </source>
</evidence>
<feature type="compositionally biased region" description="Polar residues" evidence="15">
    <location>
        <begin position="1129"/>
        <end position="1140"/>
    </location>
</feature>
<dbReference type="Pfam" id="PF17820">
    <property type="entry name" value="PDZ_6"/>
    <property type="match status" value="1"/>
</dbReference>
<dbReference type="FunFam" id="3.30.200.20:FF:000012">
    <property type="entry name" value="microtubule-associated serine/threonine-protein kinase 2 isoform X1"/>
    <property type="match status" value="1"/>
</dbReference>
<proteinExistence type="inferred from homology"/>
<feature type="compositionally biased region" description="Low complexity" evidence="15">
    <location>
        <begin position="1007"/>
        <end position="1021"/>
    </location>
</feature>
<evidence type="ECO:0000259" key="16">
    <source>
        <dbReference type="PROSITE" id="PS50011"/>
    </source>
</evidence>
<evidence type="ECO:0000256" key="15">
    <source>
        <dbReference type="SAM" id="MobiDB-lite"/>
    </source>
</evidence>
<dbReference type="InterPro" id="IPR036034">
    <property type="entry name" value="PDZ_sf"/>
</dbReference>
<dbReference type="PROSITE" id="PS50011">
    <property type="entry name" value="PROTEIN_KINASE_DOM"/>
    <property type="match status" value="1"/>
</dbReference>
<dbReference type="GO" id="GO:0004674">
    <property type="term" value="F:protein serine/threonine kinase activity"/>
    <property type="evidence" value="ECO:0000318"/>
    <property type="project" value="GO_Central"/>
</dbReference>
<dbReference type="CDD" id="cd05609">
    <property type="entry name" value="STKc_MAST"/>
    <property type="match status" value="1"/>
</dbReference>
<dbReference type="Gene3D" id="3.30.200.20">
    <property type="entry name" value="Phosphorylase Kinase, domain 1"/>
    <property type="match status" value="1"/>
</dbReference>
<keyword evidence="6" id="KW-0723">Serine/threonine-protein kinase</keyword>
<keyword evidence="10" id="KW-0418">Kinase</keyword>
<feature type="compositionally biased region" description="Polar residues" evidence="15">
    <location>
        <begin position="720"/>
        <end position="742"/>
    </location>
</feature>
<dbReference type="RefSeq" id="XP_002114251.1">
    <property type="nucleotide sequence ID" value="XM_002114215.1"/>
</dbReference>
<dbReference type="SMART" id="SM00220">
    <property type="entry name" value="S_TKc"/>
    <property type="match status" value="1"/>
</dbReference>
<evidence type="ECO:0000259" key="17">
    <source>
        <dbReference type="PROSITE" id="PS50106"/>
    </source>
</evidence>
<dbReference type="GO" id="GO:0015630">
    <property type="term" value="C:microtubule cytoskeleton"/>
    <property type="evidence" value="ECO:0000318"/>
    <property type="project" value="GO_Central"/>
</dbReference>
<dbReference type="FunFam" id="1.20.1480.20:FF:000001">
    <property type="entry name" value="microtubule-associated serine/threonine-protein kinase 4 isoform X1"/>
    <property type="match status" value="1"/>
</dbReference>
<dbReference type="InterPro" id="IPR000719">
    <property type="entry name" value="Prot_kinase_dom"/>
</dbReference>
<dbReference type="CDD" id="cd06705">
    <property type="entry name" value="PDZ_MAST"/>
    <property type="match status" value="1"/>
</dbReference>
<protein>
    <recommendedName>
        <fullName evidence="4">non-specific serine/threonine protein kinase</fullName>
        <ecNumber evidence="4">2.7.11.1</ecNumber>
    </recommendedName>
</protein>
<feature type="region of interest" description="Disordered" evidence="15">
    <location>
        <begin position="983"/>
        <end position="1071"/>
    </location>
</feature>